<comment type="caution">
    <text evidence="2">The sequence shown here is derived from an EMBL/GenBank/DDBJ whole genome shotgun (WGS) entry which is preliminary data.</text>
</comment>
<dbReference type="AlphaFoldDB" id="A0A851GJB2"/>
<sequence>MKHSAFTILAGIFLTSATQAGTETYTTTPAPSQGLWEWFAGGSIGYLTDIEEPMYTLHAGVEYTHPAQRGTHLVYLEVGLTQDDEGYLFSPPPGMTGGRTETVDMDADIIPITLNYQYQAPITECLNYYVGLGLGIVILDTSAEWQWTQAVAPPFNQGGGSEDETKVRFYGQVFAGLSYDISESFELFGGVRYIFMDDWDALMDVPNQPTTHTFGIDGDVLLELGGRFHF</sequence>
<dbReference type="Gene3D" id="2.40.160.20">
    <property type="match status" value="1"/>
</dbReference>
<dbReference type="InterPro" id="IPR011250">
    <property type="entry name" value="OMP/PagP_B-barrel"/>
</dbReference>
<gene>
    <name evidence="2" type="ORF">HW115_04010</name>
</gene>
<keyword evidence="1" id="KW-0732">Signal</keyword>
<dbReference type="Proteomes" id="UP000557872">
    <property type="component" value="Unassembled WGS sequence"/>
</dbReference>
<evidence type="ECO:0000256" key="1">
    <source>
        <dbReference type="SAM" id="SignalP"/>
    </source>
</evidence>
<protein>
    <submittedName>
        <fullName evidence="2">Outer membrane beta-barrel protein</fullName>
    </submittedName>
</protein>
<evidence type="ECO:0000313" key="2">
    <source>
        <dbReference type="EMBL" id="NWK54760.1"/>
    </source>
</evidence>
<keyword evidence="3" id="KW-1185">Reference proteome</keyword>
<accession>A0A851GJB2</accession>
<organism evidence="2 3">
    <name type="scientific">Oceaniferula marina</name>
    <dbReference type="NCBI Taxonomy" id="2748318"/>
    <lineage>
        <taxon>Bacteria</taxon>
        <taxon>Pseudomonadati</taxon>
        <taxon>Verrucomicrobiota</taxon>
        <taxon>Verrucomicrobiia</taxon>
        <taxon>Verrucomicrobiales</taxon>
        <taxon>Verrucomicrobiaceae</taxon>
        <taxon>Oceaniferula</taxon>
    </lineage>
</organism>
<dbReference type="RefSeq" id="WP_178931270.1">
    <property type="nucleotide sequence ID" value="NZ_JACBAZ010000001.1"/>
</dbReference>
<evidence type="ECO:0000313" key="3">
    <source>
        <dbReference type="Proteomes" id="UP000557872"/>
    </source>
</evidence>
<feature type="signal peptide" evidence="1">
    <location>
        <begin position="1"/>
        <end position="20"/>
    </location>
</feature>
<proteinExistence type="predicted"/>
<feature type="chain" id="PRO_5032947550" evidence="1">
    <location>
        <begin position="21"/>
        <end position="230"/>
    </location>
</feature>
<name>A0A851GJB2_9BACT</name>
<dbReference type="SUPFAM" id="SSF56925">
    <property type="entry name" value="OMPA-like"/>
    <property type="match status" value="1"/>
</dbReference>
<dbReference type="EMBL" id="JACBAZ010000001">
    <property type="protein sequence ID" value="NWK54760.1"/>
    <property type="molecule type" value="Genomic_DNA"/>
</dbReference>
<reference evidence="2 3" key="1">
    <citation type="submission" date="2020-07" db="EMBL/GenBank/DDBJ databases">
        <title>Roseicoccus Jingziensis gen. nov., sp. nov., isolated from coastal seawater.</title>
        <authorList>
            <person name="Feng X."/>
        </authorList>
    </citation>
    <scope>NUCLEOTIDE SEQUENCE [LARGE SCALE GENOMIC DNA]</scope>
    <source>
        <strain evidence="2 3">N1E253</strain>
    </source>
</reference>